<dbReference type="EMBL" id="CP003332">
    <property type="protein sequence ID" value="AFJ64018.1"/>
    <property type="molecule type" value="Genomic_DNA"/>
</dbReference>
<reference evidence="1 2" key="1">
    <citation type="journal article" date="2012" name="J. Biotechnol.">
        <title>Genome sequence of the plant growth promoting strain Bacillus amyloliquefaciens subsp. plantarum B9601-Y2 and expression of mersacidin and other secondary metabolites.</title>
        <authorList>
            <person name="He P."/>
            <person name="Hao K."/>
            <person name="Blom J."/>
            <person name="Ruckert C."/>
            <person name="Vater J."/>
            <person name="Mao Z."/>
            <person name="Wu Y."/>
            <person name="Hou M."/>
            <person name="He P."/>
            <person name="He Y."/>
            <person name="Borriss R."/>
        </authorList>
    </citation>
    <scope>NUCLEOTIDE SEQUENCE [LARGE SCALE GENOMIC DNA]</scope>
    <source>
        <strain evidence="1">Y2</strain>
    </source>
</reference>
<gene>
    <name evidence="1" type="ORF">MUS_4177</name>
</gene>
<dbReference type="KEGG" id="bqy:MUS_4177"/>
<protein>
    <submittedName>
        <fullName evidence="1">Uncharacterized protein</fullName>
    </submittedName>
</protein>
<evidence type="ECO:0000313" key="1">
    <source>
        <dbReference type="EMBL" id="AFJ64018.1"/>
    </source>
</evidence>
<organism evidence="1 2">
    <name type="scientific">Bacillus amyloliquefaciens (strain Y2)</name>
    <name type="common">Bacillus amyloliquefaciens subsp. plantarum (strain B9601-Y2)</name>
    <dbReference type="NCBI Taxonomy" id="1155777"/>
    <lineage>
        <taxon>Bacteria</taxon>
        <taxon>Bacillati</taxon>
        <taxon>Bacillota</taxon>
        <taxon>Bacilli</taxon>
        <taxon>Bacillales</taxon>
        <taxon>Bacillaceae</taxon>
        <taxon>Bacillus</taxon>
        <taxon>Bacillus amyloliquefaciens group</taxon>
    </lineage>
</organism>
<dbReference type="AlphaFoldDB" id="I2CBJ4"/>
<proteinExistence type="predicted"/>
<accession>I2CBJ4</accession>
<evidence type="ECO:0000313" key="2">
    <source>
        <dbReference type="Proteomes" id="UP000002878"/>
    </source>
</evidence>
<sequence>MERIFFFRINLSAGSYGGIDKNSSFSVGCLILVRRFQHEEVFIKGGTI</sequence>
<dbReference type="Proteomes" id="UP000002878">
    <property type="component" value="Chromosome"/>
</dbReference>
<name>I2CBJ4_BACAY</name>
<dbReference type="HOGENOM" id="CLU_3149042_0_0_9"/>